<gene>
    <name evidence="1" type="ORF">AMATHDRAFT_167096</name>
</gene>
<reference evidence="1 2" key="1">
    <citation type="submission" date="2014-02" db="EMBL/GenBank/DDBJ databases">
        <title>Transposable element dynamics among asymbiotic and ectomycorrhizal Amanita fungi.</title>
        <authorList>
            <consortium name="DOE Joint Genome Institute"/>
            <person name="Hess J."/>
            <person name="Skrede I."/>
            <person name="Wolfe B."/>
            <person name="LaButti K."/>
            <person name="Ohm R.A."/>
            <person name="Grigoriev I.V."/>
            <person name="Pringle A."/>
        </authorList>
    </citation>
    <scope>NUCLEOTIDE SEQUENCE [LARGE SCALE GENOMIC DNA]</scope>
    <source>
        <strain evidence="1 2">SKay4041</strain>
    </source>
</reference>
<dbReference type="AlphaFoldDB" id="A0A2A9NAL7"/>
<keyword evidence="2" id="KW-1185">Reference proteome</keyword>
<dbReference type="STRING" id="703135.A0A2A9NAL7"/>
<dbReference type="Proteomes" id="UP000242287">
    <property type="component" value="Unassembled WGS sequence"/>
</dbReference>
<dbReference type="OrthoDB" id="3267566at2759"/>
<dbReference type="EMBL" id="KZ302913">
    <property type="protein sequence ID" value="PFH44762.1"/>
    <property type="molecule type" value="Genomic_DNA"/>
</dbReference>
<evidence type="ECO:0000313" key="2">
    <source>
        <dbReference type="Proteomes" id="UP000242287"/>
    </source>
</evidence>
<sequence length="123" mass="13852">LQQYAHNKWTDEVTSLLISELNAMSEQNALTAIYELKQKPTVVRTTGNNQMDVKCIVSMTDTLETFETSLTALLDSGCIGSCVNQEFIQKHRLNTIPLPCPIPVYNVDRTRNNIGSLMHKIQL</sequence>
<protein>
    <submittedName>
        <fullName evidence="1">Uncharacterized protein</fullName>
    </submittedName>
</protein>
<proteinExistence type="predicted"/>
<accession>A0A2A9NAL7</accession>
<name>A0A2A9NAL7_9AGAR</name>
<feature type="non-terminal residue" evidence="1">
    <location>
        <position position="1"/>
    </location>
</feature>
<organism evidence="1 2">
    <name type="scientific">Amanita thiersii Skay4041</name>
    <dbReference type="NCBI Taxonomy" id="703135"/>
    <lineage>
        <taxon>Eukaryota</taxon>
        <taxon>Fungi</taxon>
        <taxon>Dikarya</taxon>
        <taxon>Basidiomycota</taxon>
        <taxon>Agaricomycotina</taxon>
        <taxon>Agaricomycetes</taxon>
        <taxon>Agaricomycetidae</taxon>
        <taxon>Agaricales</taxon>
        <taxon>Pluteineae</taxon>
        <taxon>Amanitaceae</taxon>
        <taxon>Amanita</taxon>
    </lineage>
</organism>
<evidence type="ECO:0000313" key="1">
    <source>
        <dbReference type="EMBL" id="PFH44762.1"/>
    </source>
</evidence>